<feature type="domain" description="NB-ARC" evidence="4">
    <location>
        <begin position="193"/>
        <end position="311"/>
    </location>
</feature>
<dbReference type="SUPFAM" id="SSF48403">
    <property type="entry name" value="Ankyrin repeat"/>
    <property type="match status" value="2"/>
</dbReference>
<evidence type="ECO:0000256" key="2">
    <source>
        <dbReference type="ARBA" id="ARBA00023043"/>
    </source>
</evidence>
<accession>A0A8H3HV79</accession>
<feature type="repeat" description="ANK" evidence="3">
    <location>
        <begin position="744"/>
        <end position="776"/>
    </location>
</feature>
<name>A0A8H3HV79_9LECA</name>
<evidence type="ECO:0000256" key="1">
    <source>
        <dbReference type="ARBA" id="ARBA00022737"/>
    </source>
</evidence>
<dbReference type="EMBL" id="CAJPDQ010000001">
    <property type="protein sequence ID" value="CAF9903772.1"/>
    <property type="molecule type" value="Genomic_DNA"/>
</dbReference>
<evidence type="ECO:0000259" key="4">
    <source>
        <dbReference type="Pfam" id="PF00931"/>
    </source>
</evidence>
<gene>
    <name evidence="6" type="ORF">GOMPHAMPRED_000539</name>
</gene>
<sequence>MDPLSALGVAASVAQFLELGYKVARKLSEYNKASIHDVPKSMQSINTQLPLLLNALNRVKSDVQVDRLDTDTRCILRGVVHGCGKVIAEVDEVMGKVSRQPGESLPAKLKKVLSSLKHDETIQALDKSLQTYIQVLILHHVVDAADVPPPPPEETKYYQVRERFANPYYARPRYIEQLDELFYDAARSQVKVPTVVVLHGEKGVGKSQLAVDYCQQSHALSQFQSVFWLNASTPESLGSSIESIAAVIRRSSEGKSSEKLNFVKTFLEELWHPWLLVLDDYDHKAFGYEPVLSKLPQRGYGAILVTSRQLGASVLGTVIQVQKFLSTEEERQLNYELRSAVENKDWPEVQSIVQQGFEVNQIDHNLNWPFITRAALLGFEEAVDLFLKKGASMDLVPSLVPPLEWACDRGSVSIVNRLLDEEDRIQFRMKPNQYDDCMARAIEACHLPVVKILYTRRTANLDVKDRYRRPTFIKAIEGSNIEMLRYLIQHGAGPKTPELKAEALVRAVTNNNMELLKYLIEEAKFDPNSRTEDKNTALYSAAQLQDSKTPHMSPGMDMVRYLLAHGADPMLDSCGGEIPLHPAALRGHVDKITILLEHGSDIMHNGNGWTPITQAAKYNSPEAFPVLLSWPIEDAEKKAAYRAATLQAAARWNKKELALAVLKAEGGVDINAKDWRGQTSLLLAIEEGSTPIARMLIRNNARQDIPDDKNQYPILAAAKSGLDLVVRDLIKAKDGPGFDFRDDKQNSALHLAVKAKNESTVKVLLEGGADRDDMNAYGETPLDIAEEMKLKEIIEVLNDMEITKK</sequence>
<dbReference type="Pfam" id="PF12796">
    <property type="entry name" value="Ank_2"/>
    <property type="match status" value="3"/>
</dbReference>
<dbReference type="Pfam" id="PF00931">
    <property type="entry name" value="NB-ARC"/>
    <property type="match status" value="1"/>
</dbReference>
<reference evidence="6" key="1">
    <citation type="submission" date="2021-03" db="EMBL/GenBank/DDBJ databases">
        <authorList>
            <person name="Tagirdzhanova G."/>
        </authorList>
    </citation>
    <scope>NUCLEOTIDE SEQUENCE</scope>
</reference>
<evidence type="ECO:0000259" key="5">
    <source>
        <dbReference type="Pfam" id="PF17107"/>
    </source>
</evidence>
<dbReference type="InterPro" id="IPR027417">
    <property type="entry name" value="P-loop_NTPase"/>
</dbReference>
<feature type="repeat" description="ANK" evidence="3">
    <location>
        <begin position="575"/>
        <end position="607"/>
    </location>
</feature>
<dbReference type="PANTHER" id="PTHR24198">
    <property type="entry name" value="ANKYRIN REPEAT AND PROTEIN KINASE DOMAIN-CONTAINING PROTEIN"/>
    <property type="match status" value="1"/>
</dbReference>
<dbReference type="Proteomes" id="UP000664169">
    <property type="component" value="Unassembled WGS sequence"/>
</dbReference>
<dbReference type="InterPro" id="IPR002110">
    <property type="entry name" value="Ankyrin_rpt"/>
</dbReference>
<evidence type="ECO:0000256" key="3">
    <source>
        <dbReference type="PROSITE-ProRule" id="PRU00023"/>
    </source>
</evidence>
<evidence type="ECO:0000313" key="7">
    <source>
        <dbReference type="Proteomes" id="UP000664169"/>
    </source>
</evidence>
<dbReference type="PROSITE" id="PS50297">
    <property type="entry name" value="ANK_REP_REGION"/>
    <property type="match status" value="2"/>
</dbReference>
<keyword evidence="2 3" id="KW-0040">ANK repeat</keyword>
<dbReference type="SUPFAM" id="SSF52540">
    <property type="entry name" value="P-loop containing nucleoside triphosphate hydrolases"/>
    <property type="match status" value="1"/>
</dbReference>
<dbReference type="PROSITE" id="PS50088">
    <property type="entry name" value="ANK_REPEAT"/>
    <property type="match status" value="3"/>
</dbReference>
<dbReference type="InterPro" id="IPR036770">
    <property type="entry name" value="Ankyrin_rpt-contain_sf"/>
</dbReference>
<organism evidence="6 7">
    <name type="scientific">Gomphillus americanus</name>
    <dbReference type="NCBI Taxonomy" id="1940652"/>
    <lineage>
        <taxon>Eukaryota</taxon>
        <taxon>Fungi</taxon>
        <taxon>Dikarya</taxon>
        <taxon>Ascomycota</taxon>
        <taxon>Pezizomycotina</taxon>
        <taxon>Lecanoromycetes</taxon>
        <taxon>OSLEUM clade</taxon>
        <taxon>Ostropomycetidae</taxon>
        <taxon>Ostropales</taxon>
        <taxon>Graphidaceae</taxon>
        <taxon>Gomphilloideae</taxon>
        <taxon>Gomphillus</taxon>
    </lineage>
</organism>
<evidence type="ECO:0000313" key="6">
    <source>
        <dbReference type="EMBL" id="CAF9903772.1"/>
    </source>
</evidence>
<dbReference type="InterPro" id="IPR031352">
    <property type="entry name" value="SesA"/>
</dbReference>
<dbReference type="Gene3D" id="1.25.40.20">
    <property type="entry name" value="Ankyrin repeat-containing domain"/>
    <property type="match status" value="2"/>
</dbReference>
<dbReference type="Pfam" id="PF17107">
    <property type="entry name" value="SesA"/>
    <property type="match status" value="1"/>
</dbReference>
<comment type="caution">
    <text evidence="6">The sequence shown here is derived from an EMBL/GenBank/DDBJ whole genome shotgun (WGS) entry which is preliminary data.</text>
</comment>
<dbReference type="PANTHER" id="PTHR24198:SF165">
    <property type="entry name" value="ANKYRIN REPEAT-CONTAINING PROTEIN-RELATED"/>
    <property type="match status" value="1"/>
</dbReference>
<dbReference type="SMART" id="SM00248">
    <property type="entry name" value="ANK"/>
    <property type="match status" value="11"/>
</dbReference>
<feature type="repeat" description="ANK" evidence="3">
    <location>
        <begin position="676"/>
        <end position="708"/>
    </location>
</feature>
<proteinExistence type="predicted"/>
<dbReference type="OrthoDB" id="341259at2759"/>
<keyword evidence="1" id="KW-0677">Repeat</keyword>
<dbReference type="GO" id="GO:0043531">
    <property type="term" value="F:ADP binding"/>
    <property type="evidence" value="ECO:0007669"/>
    <property type="project" value="InterPro"/>
</dbReference>
<dbReference type="AlphaFoldDB" id="A0A8H3HV79"/>
<feature type="domain" description="NACHT-NTPase and P-loop NTPases N-terminal" evidence="5">
    <location>
        <begin position="11"/>
        <end position="136"/>
    </location>
</feature>
<keyword evidence="7" id="KW-1185">Reference proteome</keyword>
<dbReference type="InterPro" id="IPR002182">
    <property type="entry name" value="NB-ARC"/>
</dbReference>
<protein>
    <submittedName>
        <fullName evidence="6">Uncharacterized protein</fullName>
    </submittedName>
</protein>
<dbReference type="Gene3D" id="3.40.50.300">
    <property type="entry name" value="P-loop containing nucleotide triphosphate hydrolases"/>
    <property type="match status" value="1"/>
</dbReference>